<evidence type="ECO:0000313" key="7">
    <source>
        <dbReference type="Proteomes" id="UP000253817"/>
    </source>
</evidence>
<evidence type="ECO:0000313" key="6">
    <source>
        <dbReference type="EMBL" id="RNM42432.1"/>
    </source>
</evidence>
<keyword evidence="7" id="KW-1185">Reference proteome</keyword>
<feature type="region of interest" description="Disordered" evidence="2">
    <location>
        <begin position="29"/>
        <end position="118"/>
    </location>
</feature>
<evidence type="ECO:0000256" key="3">
    <source>
        <dbReference type="SAM" id="SignalP"/>
    </source>
</evidence>
<organism evidence="6 8">
    <name type="scientific">Eggerthella sinensis</name>
    <dbReference type="NCBI Taxonomy" id="242230"/>
    <lineage>
        <taxon>Bacteria</taxon>
        <taxon>Bacillati</taxon>
        <taxon>Actinomycetota</taxon>
        <taxon>Coriobacteriia</taxon>
        <taxon>Eggerthellales</taxon>
        <taxon>Eggerthellaceae</taxon>
        <taxon>Eggerthella</taxon>
    </lineage>
</organism>
<evidence type="ECO:0000256" key="1">
    <source>
        <dbReference type="ARBA" id="ARBA00022801"/>
    </source>
</evidence>
<sequence>MSIGKKLLSTALATILSIALLPAGAFGVDQGSQSVSDANTQPEQGYVNGDETGADSEADLPEIDQGQSVDGESPEDSSPGTLDQGIHEESDSTKSESILHDGLELSSEEDDSAEDPEKDAFDSISYIFIDQRDLTVGDTQNIVVALKDAASKIVEAKLSYRPAGSSDVITMDASNIVDNTVLFSKEFSESETGTFELCGFDYTIEASDGLNAFRVELVQDQDAAYAFSVSSAESLGRDESLGDINAYALGEDGRITQENTVEEALAEATGEDTAAGIAATAFSLDNGESRVASSASKIVIALDPGHGGSDPGAVGYGLKEKDLNWKIAQACKSKLESYGRYEVVLTRSENENPGLSERVDRAVSAGASAFISIHINSGGGTGSEVWIPNDSSYLKDQTHEVSKEVASSILDQLEALGLKDRGWKTRDSERVDGEGPYYYPDGSIQDYYTVIEQSREAGIPGIIIEHAFIDNANDAGKLASDSFLTRLGQADAVGIANKFTFAVGNTNVSAEQCTVGTEITFSAEVSGSASGLTYNYVWRYGTDWSDWGSTVKSTGGYTSSTASSFTAKKKGVYYVWVDVKNSNGVSLTTQEKKVIVSSWSVSGISAPATAAAGSKVSYSAKVSGSASGLTYNYVWRYGTGWSDWGSTSKGTGKYTSSASGSFTPTKAGTYYLWVDVKGPDGFEASTPEAKVEVSRTWSVSGISAPATAAAGSKVSYSAKVSGSASGLTYNYVWRYGTGWSDWGSTSKGTGKYTSSASGSFTPTKAGTYYLWVDVKGPDGFEASTPEAKVEVSGYAIMGASGTTAAQMARFYRATVGDAYPSNVYSEKGAATLDDFCTIVYEEAEREGVKAEVLFAQAMHETGWLRFGGSVKAQQCNFGGLGAVSSTAAGATFSSVRIGLRAQAQHLKAYGSTQPLNSACVDPRFSLVARGSALTVEDLGGKWAVPGTNYGMSIVSLINRLKTA</sequence>
<reference evidence="8" key="2">
    <citation type="submission" date="2018-05" db="EMBL/GenBank/DDBJ databases">
        <title>Genome Sequencing of selected type strains of the family Eggerthellaceae.</title>
        <authorList>
            <person name="Danylec N."/>
            <person name="Stoll D.A."/>
            <person name="Doetsch A."/>
            <person name="Huch M."/>
        </authorList>
    </citation>
    <scope>NUCLEOTIDE SEQUENCE [LARGE SCALE GENOMIC DNA]</scope>
    <source>
        <strain evidence="8">DSM 16107</strain>
    </source>
</reference>
<dbReference type="GO" id="GO:0030288">
    <property type="term" value="C:outer membrane-bounded periplasmic space"/>
    <property type="evidence" value="ECO:0007669"/>
    <property type="project" value="TreeGrafter"/>
</dbReference>
<evidence type="ECO:0000256" key="2">
    <source>
        <dbReference type="SAM" id="MobiDB-lite"/>
    </source>
</evidence>
<feature type="compositionally biased region" description="Acidic residues" evidence="2">
    <location>
        <begin position="106"/>
        <end position="117"/>
    </location>
</feature>
<dbReference type="CDD" id="cd02696">
    <property type="entry name" value="MurNAc-LAA"/>
    <property type="match status" value="1"/>
</dbReference>
<accession>A0A3N0J1G7</accession>
<proteinExistence type="predicted"/>
<feature type="domain" description="MurNAc-LAA" evidence="4">
    <location>
        <begin position="359"/>
        <end position="496"/>
    </location>
</feature>
<feature type="signal peptide" evidence="3">
    <location>
        <begin position="1"/>
        <end position="27"/>
    </location>
</feature>
<feature type="compositionally biased region" description="Polar residues" evidence="2">
    <location>
        <begin position="30"/>
        <end position="43"/>
    </location>
</feature>
<evidence type="ECO:0000313" key="5">
    <source>
        <dbReference type="EMBL" id="RDB70503.1"/>
    </source>
</evidence>
<dbReference type="AlphaFoldDB" id="A0A3N0J1G7"/>
<comment type="caution">
    <text evidence="6">The sequence shown here is derived from an EMBL/GenBank/DDBJ whole genome shotgun (WGS) entry which is preliminary data.</text>
</comment>
<dbReference type="PANTHER" id="PTHR30404">
    <property type="entry name" value="N-ACETYLMURAMOYL-L-ALANINE AMIDASE"/>
    <property type="match status" value="1"/>
</dbReference>
<dbReference type="OrthoDB" id="514320at2"/>
<protein>
    <recommendedName>
        <fullName evidence="4">MurNAc-LAA domain-containing protein</fullName>
    </recommendedName>
</protein>
<dbReference type="SUPFAM" id="SSF53187">
    <property type="entry name" value="Zn-dependent exopeptidases"/>
    <property type="match status" value="1"/>
</dbReference>
<dbReference type="InterPro" id="IPR002508">
    <property type="entry name" value="MurNAc-LAA_cat"/>
</dbReference>
<reference evidence="5 7" key="1">
    <citation type="journal article" date="2018" name="Elife">
        <title>Discovery and characterization of a prevalent human gut bacterial enzyme sufficient for the inactivation of a family of plant toxins.</title>
        <authorList>
            <person name="Koppel N."/>
            <person name="Bisanz J.E."/>
            <person name="Pandelia M.E."/>
            <person name="Turnbaugh P.J."/>
            <person name="Balskus E.P."/>
        </authorList>
    </citation>
    <scope>NUCLEOTIDE SEQUENCE [LARGE SCALE GENOMIC DNA]</scope>
    <source>
        <strain evidence="5 7">DSM 16107</strain>
    </source>
</reference>
<dbReference type="GO" id="GO:0008745">
    <property type="term" value="F:N-acetylmuramoyl-L-alanine amidase activity"/>
    <property type="evidence" value="ECO:0007669"/>
    <property type="project" value="InterPro"/>
</dbReference>
<dbReference type="Proteomes" id="UP000270112">
    <property type="component" value="Unassembled WGS sequence"/>
</dbReference>
<dbReference type="RefSeq" id="WP_114545531.1">
    <property type="nucleotide sequence ID" value="NZ_PPTT01000005.1"/>
</dbReference>
<dbReference type="InterPro" id="IPR002901">
    <property type="entry name" value="MGlyc_endo_b_GlcNAc-like_dom"/>
</dbReference>
<evidence type="ECO:0000313" key="8">
    <source>
        <dbReference type="Proteomes" id="UP000270112"/>
    </source>
</evidence>
<reference evidence="6" key="3">
    <citation type="journal article" date="2019" name="Microbiol. Resour. Announc.">
        <title>Draft Genome Sequences of Type Strains of Gordonibacter faecihominis, Paraeggerthella hongkongensis, Parvibacter caecicola,Slackia equolifaciens, Slackia faecicanis, and Slackia isoflavoniconvertens.</title>
        <authorList>
            <person name="Danylec N."/>
            <person name="Stoll D.A."/>
            <person name="Dotsch A."/>
            <person name="Huch M."/>
        </authorList>
    </citation>
    <scope>NUCLEOTIDE SEQUENCE</scope>
    <source>
        <strain evidence="6">DSM 16107</strain>
    </source>
</reference>
<dbReference type="Pfam" id="PF01832">
    <property type="entry name" value="Glucosaminidase"/>
    <property type="match status" value="1"/>
</dbReference>
<gene>
    <name evidence="5" type="ORF">C1876_04565</name>
    <name evidence="6" type="ORF">DMP09_04670</name>
</gene>
<dbReference type="PANTHER" id="PTHR30404:SF0">
    <property type="entry name" value="N-ACETYLMURAMOYL-L-ALANINE AMIDASE AMIC"/>
    <property type="match status" value="1"/>
</dbReference>
<keyword evidence="1" id="KW-0378">Hydrolase</keyword>
<dbReference type="GO" id="GO:0009253">
    <property type="term" value="P:peptidoglycan catabolic process"/>
    <property type="evidence" value="ECO:0007669"/>
    <property type="project" value="InterPro"/>
</dbReference>
<dbReference type="Pfam" id="PF01520">
    <property type="entry name" value="Amidase_3"/>
    <property type="match status" value="1"/>
</dbReference>
<feature type="compositionally biased region" description="Basic and acidic residues" evidence="2">
    <location>
        <begin position="85"/>
        <end position="103"/>
    </location>
</feature>
<dbReference type="InterPro" id="IPR050695">
    <property type="entry name" value="N-acetylmuramoyl_amidase_3"/>
</dbReference>
<evidence type="ECO:0000259" key="4">
    <source>
        <dbReference type="SMART" id="SM00646"/>
    </source>
</evidence>
<dbReference type="EMBL" id="PPTT01000005">
    <property type="protein sequence ID" value="RDB70503.1"/>
    <property type="molecule type" value="Genomic_DNA"/>
</dbReference>
<dbReference type="Gene3D" id="3.40.630.40">
    <property type="entry name" value="Zn-dependent exopeptidases"/>
    <property type="match status" value="1"/>
</dbReference>
<dbReference type="GO" id="GO:0004040">
    <property type="term" value="F:amidase activity"/>
    <property type="evidence" value="ECO:0007669"/>
    <property type="project" value="InterPro"/>
</dbReference>
<feature type="compositionally biased region" description="Acidic residues" evidence="2">
    <location>
        <begin position="52"/>
        <end position="62"/>
    </location>
</feature>
<feature type="compositionally biased region" description="Polar residues" evidence="2">
    <location>
        <begin position="65"/>
        <end position="81"/>
    </location>
</feature>
<feature type="chain" id="PRO_5030078769" description="MurNAc-LAA domain-containing protein" evidence="3">
    <location>
        <begin position="28"/>
        <end position="963"/>
    </location>
</feature>
<dbReference type="Proteomes" id="UP000253817">
    <property type="component" value="Unassembled WGS sequence"/>
</dbReference>
<keyword evidence="3" id="KW-0732">Signal</keyword>
<dbReference type="SMART" id="SM00646">
    <property type="entry name" value="Ami_3"/>
    <property type="match status" value="1"/>
</dbReference>
<name>A0A3N0J1G7_9ACTN</name>
<dbReference type="EMBL" id="QICC01000012">
    <property type="protein sequence ID" value="RNM42432.1"/>
    <property type="molecule type" value="Genomic_DNA"/>
</dbReference>